<evidence type="ECO:0000259" key="6">
    <source>
        <dbReference type="Pfam" id="PF07291"/>
    </source>
</evidence>
<dbReference type="RefSeq" id="WP_345630276.1">
    <property type="nucleotide sequence ID" value="NZ_BAABJQ010000008.1"/>
</dbReference>
<feature type="transmembrane region" description="Helical" evidence="5">
    <location>
        <begin position="113"/>
        <end position="130"/>
    </location>
</feature>
<keyword evidence="8" id="KW-1185">Reference proteome</keyword>
<feature type="domain" description="Methylamine utilisation protein MauE" evidence="6">
    <location>
        <begin position="8"/>
        <end position="126"/>
    </location>
</feature>
<keyword evidence="3 5" id="KW-1133">Transmembrane helix</keyword>
<dbReference type="Proteomes" id="UP001501570">
    <property type="component" value="Unassembled WGS sequence"/>
</dbReference>
<dbReference type="Pfam" id="PF07291">
    <property type="entry name" value="MauE"/>
    <property type="match status" value="1"/>
</dbReference>
<evidence type="ECO:0000256" key="1">
    <source>
        <dbReference type="ARBA" id="ARBA00004141"/>
    </source>
</evidence>
<protein>
    <recommendedName>
        <fullName evidence="6">Methylamine utilisation protein MauE domain-containing protein</fullName>
    </recommendedName>
</protein>
<reference evidence="8" key="1">
    <citation type="journal article" date="2019" name="Int. J. Syst. Evol. Microbiol.">
        <title>The Global Catalogue of Microorganisms (GCM) 10K type strain sequencing project: providing services to taxonomists for standard genome sequencing and annotation.</title>
        <authorList>
            <consortium name="The Broad Institute Genomics Platform"/>
            <consortium name="The Broad Institute Genome Sequencing Center for Infectious Disease"/>
            <person name="Wu L."/>
            <person name="Ma J."/>
        </authorList>
    </citation>
    <scope>NUCLEOTIDE SEQUENCE [LARGE SCALE GENOMIC DNA]</scope>
    <source>
        <strain evidence="8">JCM 18304</strain>
    </source>
</reference>
<evidence type="ECO:0000313" key="8">
    <source>
        <dbReference type="Proteomes" id="UP001501570"/>
    </source>
</evidence>
<keyword evidence="4 5" id="KW-0472">Membrane</keyword>
<dbReference type="InterPro" id="IPR009908">
    <property type="entry name" value="Methylamine_util_MauE"/>
</dbReference>
<organism evidence="7 8">
    <name type="scientific">Rugosimonospora acidiphila</name>
    <dbReference type="NCBI Taxonomy" id="556531"/>
    <lineage>
        <taxon>Bacteria</taxon>
        <taxon>Bacillati</taxon>
        <taxon>Actinomycetota</taxon>
        <taxon>Actinomycetes</taxon>
        <taxon>Micromonosporales</taxon>
        <taxon>Micromonosporaceae</taxon>
        <taxon>Rugosimonospora</taxon>
    </lineage>
</organism>
<feature type="transmembrane region" description="Helical" evidence="5">
    <location>
        <begin position="150"/>
        <end position="168"/>
    </location>
</feature>
<dbReference type="EMBL" id="BAABJQ010000008">
    <property type="protein sequence ID" value="GAA5186082.1"/>
    <property type="molecule type" value="Genomic_DNA"/>
</dbReference>
<sequence length="195" mass="20654">MGEFQFAVLTWQGFLLIAAAAAKVRAPRRFAMAVAGYRLAPSALVEPLAWSVPGVEVILGAGLISGWHPTVMLRLAAALFASFGLAMASALLRGRRPSCGCGVGEDRPVSWLLVARTGGLAILAGLSSAIPPPSSSQELWRATSGLSRDAALATVIALLLLGMTWRALTVGLRVHNRLEALRRWRVHGLLPSVRS</sequence>
<evidence type="ECO:0000256" key="5">
    <source>
        <dbReference type="SAM" id="Phobius"/>
    </source>
</evidence>
<proteinExistence type="predicted"/>
<name>A0ABP9RT71_9ACTN</name>
<comment type="subcellular location">
    <subcellularLocation>
        <location evidence="1">Membrane</location>
        <topology evidence="1">Multi-pass membrane protein</topology>
    </subcellularLocation>
</comment>
<feature type="transmembrane region" description="Helical" evidence="5">
    <location>
        <begin position="71"/>
        <end position="92"/>
    </location>
</feature>
<evidence type="ECO:0000256" key="3">
    <source>
        <dbReference type="ARBA" id="ARBA00022989"/>
    </source>
</evidence>
<evidence type="ECO:0000256" key="2">
    <source>
        <dbReference type="ARBA" id="ARBA00022692"/>
    </source>
</evidence>
<comment type="caution">
    <text evidence="7">The sequence shown here is derived from an EMBL/GenBank/DDBJ whole genome shotgun (WGS) entry which is preliminary data.</text>
</comment>
<gene>
    <name evidence="7" type="ORF">GCM10023322_31540</name>
</gene>
<accession>A0ABP9RT71</accession>
<evidence type="ECO:0000313" key="7">
    <source>
        <dbReference type="EMBL" id="GAA5186082.1"/>
    </source>
</evidence>
<keyword evidence="2 5" id="KW-0812">Transmembrane</keyword>
<evidence type="ECO:0000256" key="4">
    <source>
        <dbReference type="ARBA" id="ARBA00023136"/>
    </source>
</evidence>